<evidence type="ECO:0000256" key="3">
    <source>
        <dbReference type="PROSITE-ProRule" id="PRU00339"/>
    </source>
</evidence>
<name>U3A1K2_VIBPR</name>
<dbReference type="PANTHER" id="PTHR45586">
    <property type="entry name" value="TPR REPEAT-CONTAINING PROTEIN PA4667"/>
    <property type="match status" value="1"/>
</dbReference>
<dbReference type="Gene3D" id="1.25.40.10">
    <property type="entry name" value="Tetratricopeptide repeat domain"/>
    <property type="match status" value="1"/>
</dbReference>
<feature type="chain" id="PRO_5004638993" evidence="4">
    <location>
        <begin position="21"/>
        <end position="238"/>
    </location>
</feature>
<feature type="repeat" description="TPR" evidence="3">
    <location>
        <begin position="35"/>
        <end position="68"/>
    </location>
</feature>
<dbReference type="InterPro" id="IPR011990">
    <property type="entry name" value="TPR-like_helical_dom_sf"/>
</dbReference>
<dbReference type="Pfam" id="PF13432">
    <property type="entry name" value="TPR_16"/>
    <property type="match status" value="1"/>
</dbReference>
<evidence type="ECO:0000256" key="2">
    <source>
        <dbReference type="ARBA" id="ARBA00022803"/>
    </source>
</evidence>
<dbReference type="InterPro" id="IPR019734">
    <property type="entry name" value="TPR_rpt"/>
</dbReference>
<dbReference type="InterPro" id="IPR013360">
    <property type="entry name" value="Pilus_4_PilW"/>
</dbReference>
<dbReference type="AlphaFoldDB" id="U3A1K2"/>
<comment type="caution">
    <text evidence="5">The sequence shown here is derived from an EMBL/GenBank/DDBJ whole genome shotgun (WGS) entry which is preliminary data.</text>
</comment>
<accession>U3A1K2</accession>
<dbReference type="Pfam" id="PF14559">
    <property type="entry name" value="TPR_19"/>
    <property type="match status" value="1"/>
</dbReference>
<keyword evidence="2 3" id="KW-0802">TPR repeat</keyword>
<reference evidence="5 6" key="1">
    <citation type="submission" date="2013-09" db="EMBL/GenBank/DDBJ databases">
        <title>Whole genome shotgun sequence of Vibrio proteolyticus NBRC 13287.</title>
        <authorList>
            <person name="Isaki S."/>
            <person name="Hosoyama A."/>
            <person name="Numata M."/>
            <person name="Hashimoto M."/>
            <person name="Hosoyama Y."/>
            <person name="Tsuchikane K."/>
            <person name="Noguchi M."/>
            <person name="Hirakata S."/>
            <person name="Ichikawa N."/>
            <person name="Ohji S."/>
            <person name="Yamazoe A."/>
            <person name="Fujita N."/>
        </authorList>
    </citation>
    <scope>NUCLEOTIDE SEQUENCE [LARGE SCALE GENOMIC DNA]</scope>
    <source>
        <strain evidence="5 6">NBRC 13287</strain>
    </source>
</reference>
<dbReference type="SUPFAM" id="SSF48452">
    <property type="entry name" value="TPR-like"/>
    <property type="match status" value="1"/>
</dbReference>
<dbReference type="SMART" id="SM00028">
    <property type="entry name" value="TPR"/>
    <property type="match status" value="4"/>
</dbReference>
<dbReference type="STRING" id="1219065.VPR01S_08_01580"/>
<keyword evidence="1" id="KW-0677">Repeat</keyword>
<dbReference type="PROSITE" id="PS50005">
    <property type="entry name" value="TPR"/>
    <property type="match status" value="3"/>
</dbReference>
<feature type="repeat" description="TPR" evidence="3">
    <location>
        <begin position="139"/>
        <end position="172"/>
    </location>
</feature>
<dbReference type="PANTHER" id="PTHR45586:SF1">
    <property type="entry name" value="LIPOPOLYSACCHARIDE ASSEMBLY PROTEIN B"/>
    <property type="match status" value="1"/>
</dbReference>
<organism evidence="5 6">
    <name type="scientific">Vibrio proteolyticus NBRC 13287</name>
    <dbReference type="NCBI Taxonomy" id="1219065"/>
    <lineage>
        <taxon>Bacteria</taxon>
        <taxon>Pseudomonadati</taxon>
        <taxon>Pseudomonadota</taxon>
        <taxon>Gammaproteobacteria</taxon>
        <taxon>Vibrionales</taxon>
        <taxon>Vibrionaceae</taxon>
        <taxon>Vibrio</taxon>
    </lineage>
</organism>
<keyword evidence="6" id="KW-1185">Reference proteome</keyword>
<evidence type="ECO:0000313" key="5">
    <source>
        <dbReference type="EMBL" id="GAD67575.1"/>
    </source>
</evidence>
<keyword evidence="4" id="KW-0732">Signal</keyword>
<evidence type="ECO:0000313" key="6">
    <source>
        <dbReference type="Proteomes" id="UP000016570"/>
    </source>
</evidence>
<evidence type="ECO:0000256" key="1">
    <source>
        <dbReference type="ARBA" id="ARBA00022737"/>
    </source>
</evidence>
<dbReference type="RefSeq" id="WP_021705546.1">
    <property type="nucleotide sequence ID" value="NZ_BATJ01000008.1"/>
</dbReference>
<dbReference type="Proteomes" id="UP000016570">
    <property type="component" value="Unassembled WGS sequence"/>
</dbReference>
<proteinExistence type="predicted"/>
<dbReference type="eggNOG" id="COG3063">
    <property type="taxonomic scope" value="Bacteria"/>
</dbReference>
<dbReference type="InterPro" id="IPR051012">
    <property type="entry name" value="CellSynth/LPSAsmb/PSIAsmb"/>
</dbReference>
<feature type="signal peptide" evidence="4">
    <location>
        <begin position="1"/>
        <end position="20"/>
    </location>
</feature>
<feature type="repeat" description="TPR" evidence="3">
    <location>
        <begin position="69"/>
        <end position="102"/>
    </location>
</feature>
<gene>
    <name evidence="5" type="primary">pilF</name>
    <name evidence="5" type="ORF">VPR01S_08_01580</name>
</gene>
<sequence length="238" mass="27199">MRLCFVACLLLTLTGCISVSDNQQTEFKPNPVDMSESRIALGLGYLDQGNMPRARENLEQALKHAPDYYRAQLSMAYYYEAVGEAESAAAQYRQALKQHPHNGNVLNNYGTFLCKHGKYNLADIYFNKAIHQPDYYQVASSYENAAFCALKSGDKAQAKNYFQQAVDHNPNRIRALFQLTQLDIDQKDYTNARQRLLQFQEKWGVHRASLEMLIKVEEKAGNTQMKNSYQNQLLALSH</sequence>
<evidence type="ECO:0000256" key="4">
    <source>
        <dbReference type="SAM" id="SignalP"/>
    </source>
</evidence>
<dbReference type="EMBL" id="BATJ01000008">
    <property type="protein sequence ID" value="GAD67575.1"/>
    <property type="molecule type" value="Genomic_DNA"/>
</dbReference>
<protein>
    <submittedName>
        <fullName evidence="5">Type 4 pili biogenesis protein PilF</fullName>
    </submittedName>
</protein>
<dbReference type="PROSITE" id="PS51257">
    <property type="entry name" value="PROKAR_LIPOPROTEIN"/>
    <property type="match status" value="1"/>
</dbReference>
<dbReference type="NCBIfam" id="TIGR02521">
    <property type="entry name" value="type_IV_pilW"/>
    <property type="match status" value="1"/>
</dbReference>